<proteinExistence type="predicted"/>
<organism evidence="3 4">
    <name type="scientific">Geodermatophilus ruber</name>
    <dbReference type="NCBI Taxonomy" id="504800"/>
    <lineage>
        <taxon>Bacteria</taxon>
        <taxon>Bacillati</taxon>
        <taxon>Actinomycetota</taxon>
        <taxon>Actinomycetes</taxon>
        <taxon>Geodermatophilales</taxon>
        <taxon>Geodermatophilaceae</taxon>
        <taxon>Geodermatophilus</taxon>
    </lineage>
</organism>
<keyword evidence="2" id="KW-0472">Membrane</keyword>
<keyword evidence="4" id="KW-1185">Reference proteome</keyword>
<dbReference type="EMBL" id="FOSW01000017">
    <property type="protein sequence ID" value="SFL76554.1"/>
    <property type="molecule type" value="Genomic_DNA"/>
</dbReference>
<dbReference type="InParanoid" id="A0A1I4KCP2"/>
<reference evidence="3 4" key="1">
    <citation type="submission" date="2016-10" db="EMBL/GenBank/DDBJ databases">
        <authorList>
            <person name="de Groot N.N."/>
        </authorList>
    </citation>
    <scope>NUCLEOTIDE SEQUENCE [LARGE SCALE GENOMIC DNA]</scope>
    <source>
        <strain evidence="3 4">DSM 45317</strain>
    </source>
</reference>
<name>A0A1I4KCP2_9ACTN</name>
<evidence type="ECO:0000313" key="3">
    <source>
        <dbReference type="EMBL" id="SFL76554.1"/>
    </source>
</evidence>
<keyword evidence="2" id="KW-1133">Transmembrane helix</keyword>
<protein>
    <submittedName>
        <fullName evidence="3">Uncharacterized protein</fullName>
    </submittedName>
</protein>
<dbReference type="Proteomes" id="UP000199152">
    <property type="component" value="Unassembled WGS sequence"/>
</dbReference>
<feature type="transmembrane region" description="Helical" evidence="2">
    <location>
        <begin position="44"/>
        <end position="64"/>
    </location>
</feature>
<accession>A0A1I4KCP2</accession>
<dbReference type="RefSeq" id="WP_143087245.1">
    <property type="nucleotide sequence ID" value="NZ_FOSW01000017.1"/>
</dbReference>
<dbReference type="AlphaFoldDB" id="A0A1I4KCP2"/>
<sequence length="84" mass="8217">MSAVAAGPLPAGGGGLRRIPGAVTGRTVCIATWLVVLALVGEPAWLAVLLALGLAGVWAAPLVVARRRPSGPAQAPGPPARPGP</sequence>
<keyword evidence="2" id="KW-0812">Transmembrane</keyword>
<dbReference type="STRING" id="504800.SAMN04488085_11754"/>
<evidence type="ECO:0000256" key="1">
    <source>
        <dbReference type="SAM" id="MobiDB-lite"/>
    </source>
</evidence>
<gene>
    <name evidence="3" type="ORF">SAMN04488085_11754</name>
</gene>
<evidence type="ECO:0000256" key="2">
    <source>
        <dbReference type="SAM" id="Phobius"/>
    </source>
</evidence>
<evidence type="ECO:0000313" key="4">
    <source>
        <dbReference type="Proteomes" id="UP000199152"/>
    </source>
</evidence>
<feature type="region of interest" description="Disordered" evidence="1">
    <location>
        <begin position="1"/>
        <end position="20"/>
    </location>
</feature>